<name>A0ABW3J0D3_9FLAO</name>
<evidence type="ECO:0000313" key="3">
    <source>
        <dbReference type="Proteomes" id="UP001597051"/>
    </source>
</evidence>
<keyword evidence="1" id="KW-0812">Transmembrane</keyword>
<keyword evidence="3" id="KW-1185">Reference proteome</keyword>
<organism evidence="2 3">
    <name type="scientific">Flavobacterium myungsuense</name>
    <dbReference type="NCBI Taxonomy" id="651823"/>
    <lineage>
        <taxon>Bacteria</taxon>
        <taxon>Pseudomonadati</taxon>
        <taxon>Bacteroidota</taxon>
        <taxon>Flavobacteriia</taxon>
        <taxon>Flavobacteriales</taxon>
        <taxon>Flavobacteriaceae</taxon>
        <taxon>Flavobacterium</taxon>
    </lineage>
</organism>
<protein>
    <submittedName>
        <fullName evidence="2">Uncharacterized protein</fullName>
    </submittedName>
</protein>
<comment type="caution">
    <text evidence="2">The sequence shown here is derived from an EMBL/GenBank/DDBJ whole genome shotgun (WGS) entry which is preliminary data.</text>
</comment>
<dbReference type="RefSeq" id="WP_379756790.1">
    <property type="nucleotide sequence ID" value="NZ_JBHSYB010000025.1"/>
</dbReference>
<dbReference type="EMBL" id="JBHTIZ010000013">
    <property type="protein sequence ID" value="MFD0983888.1"/>
    <property type="molecule type" value="Genomic_DNA"/>
</dbReference>
<evidence type="ECO:0000313" key="2">
    <source>
        <dbReference type="EMBL" id="MFD0983888.1"/>
    </source>
</evidence>
<evidence type="ECO:0000256" key="1">
    <source>
        <dbReference type="SAM" id="Phobius"/>
    </source>
</evidence>
<keyword evidence="1" id="KW-0472">Membrane</keyword>
<reference evidence="3" key="1">
    <citation type="journal article" date="2019" name="Int. J. Syst. Evol. Microbiol.">
        <title>The Global Catalogue of Microorganisms (GCM) 10K type strain sequencing project: providing services to taxonomists for standard genome sequencing and annotation.</title>
        <authorList>
            <consortium name="The Broad Institute Genomics Platform"/>
            <consortium name="The Broad Institute Genome Sequencing Center for Infectious Disease"/>
            <person name="Wu L."/>
            <person name="Ma J."/>
        </authorList>
    </citation>
    <scope>NUCLEOTIDE SEQUENCE [LARGE SCALE GENOMIC DNA]</scope>
    <source>
        <strain evidence="3">CECT 7649</strain>
    </source>
</reference>
<feature type="transmembrane region" description="Helical" evidence="1">
    <location>
        <begin position="34"/>
        <end position="55"/>
    </location>
</feature>
<sequence>MIDIDLQNLKILPTDHIALKDYDYAVGVDKENKILSNAILGIIAVGLTVLIYYIIIDAESRKKR</sequence>
<proteinExistence type="predicted"/>
<dbReference type="Proteomes" id="UP001597051">
    <property type="component" value="Unassembled WGS sequence"/>
</dbReference>
<gene>
    <name evidence="2" type="ORF">ACFQ0S_05295</name>
</gene>
<accession>A0ABW3J0D3</accession>
<keyword evidence="1" id="KW-1133">Transmembrane helix</keyword>